<keyword evidence="8 11" id="KW-0406">Ion transport</keyword>
<dbReference type="Gene3D" id="1.20.58.390">
    <property type="entry name" value="Neurotransmitter-gated ion-channel transmembrane domain"/>
    <property type="match status" value="1"/>
</dbReference>
<dbReference type="PRINTS" id="PR00253">
    <property type="entry name" value="GABAARECEPTR"/>
</dbReference>
<keyword evidence="6" id="KW-0732">Signal</keyword>
<evidence type="ECO:0000259" key="12">
    <source>
        <dbReference type="Pfam" id="PF02931"/>
    </source>
</evidence>
<dbReference type="Proteomes" id="UP001176961">
    <property type="component" value="Unassembled WGS sequence"/>
</dbReference>
<evidence type="ECO:0000256" key="5">
    <source>
        <dbReference type="ARBA" id="ARBA00022692"/>
    </source>
</evidence>
<evidence type="ECO:0000256" key="11">
    <source>
        <dbReference type="RuleBase" id="RU000687"/>
    </source>
</evidence>
<comment type="subcellular location">
    <subcellularLocation>
        <location evidence="2">Cell membrane</location>
    </subcellularLocation>
    <subcellularLocation>
        <location evidence="1">Membrane</location>
        <topology evidence="1">Multi-pass membrane protein</topology>
    </subcellularLocation>
</comment>
<dbReference type="Pfam" id="PF02931">
    <property type="entry name" value="Neur_chan_LBD"/>
    <property type="match status" value="1"/>
</dbReference>
<feature type="transmembrane region" description="Helical" evidence="11">
    <location>
        <begin position="232"/>
        <end position="250"/>
    </location>
</feature>
<feature type="transmembrane region" description="Helical" evidence="11">
    <location>
        <begin position="347"/>
        <end position="367"/>
    </location>
</feature>
<dbReference type="GO" id="GO:0005230">
    <property type="term" value="F:extracellular ligand-gated monoatomic ion channel activity"/>
    <property type="evidence" value="ECO:0007669"/>
    <property type="project" value="InterPro"/>
</dbReference>
<evidence type="ECO:0000256" key="6">
    <source>
        <dbReference type="ARBA" id="ARBA00022729"/>
    </source>
</evidence>
<dbReference type="InterPro" id="IPR006202">
    <property type="entry name" value="Neur_chan_lig-bd"/>
</dbReference>
<dbReference type="PRINTS" id="PR00252">
    <property type="entry name" value="NRIONCHANNEL"/>
</dbReference>
<dbReference type="SUPFAM" id="SSF63712">
    <property type="entry name" value="Nicotinic receptor ligand binding domain-like"/>
    <property type="match status" value="1"/>
</dbReference>
<dbReference type="FunFam" id="1.20.58.390:FF:000076">
    <property type="entry name" value="Glutamate-gated chloride channel, putative"/>
    <property type="match status" value="1"/>
</dbReference>
<evidence type="ECO:0000313" key="15">
    <source>
        <dbReference type="Proteomes" id="UP001176961"/>
    </source>
</evidence>
<keyword evidence="5 11" id="KW-0812">Transmembrane</keyword>
<dbReference type="PANTHER" id="PTHR18945">
    <property type="entry name" value="NEUROTRANSMITTER GATED ION CHANNEL"/>
    <property type="match status" value="1"/>
</dbReference>
<dbReference type="InterPro" id="IPR006029">
    <property type="entry name" value="Neurotrans-gated_channel_TM"/>
</dbReference>
<evidence type="ECO:0000259" key="13">
    <source>
        <dbReference type="Pfam" id="PF02932"/>
    </source>
</evidence>
<organism evidence="14 15">
    <name type="scientific">Cylicocyclus nassatus</name>
    <name type="common">Nematode worm</name>
    <dbReference type="NCBI Taxonomy" id="53992"/>
    <lineage>
        <taxon>Eukaryota</taxon>
        <taxon>Metazoa</taxon>
        <taxon>Ecdysozoa</taxon>
        <taxon>Nematoda</taxon>
        <taxon>Chromadorea</taxon>
        <taxon>Rhabditida</taxon>
        <taxon>Rhabditina</taxon>
        <taxon>Rhabditomorpha</taxon>
        <taxon>Strongyloidea</taxon>
        <taxon>Strongylidae</taxon>
        <taxon>Cylicocyclus</taxon>
    </lineage>
</organism>
<evidence type="ECO:0000256" key="9">
    <source>
        <dbReference type="ARBA" id="ARBA00023136"/>
    </source>
</evidence>
<dbReference type="FunFam" id="2.70.170.10:FF:000074">
    <property type="entry name" value="Uncharacterized protein"/>
    <property type="match status" value="1"/>
</dbReference>
<accession>A0AA36H637</accession>
<dbReference type="AlphaFoldDB" id="A0AA36H637"/>
<dbReference type="CDD" id="cd19049">
    <property type="entry name" value="LGIC_TM_anion"/>
    <property type="match status" value="1"/>
</dbReference>
<evidence type="ECO:0000256" key="1">
    <source>
        <dbReference type="ARBA" id="ARBA00004141"/>
    </source>
</evidence>
<keyword evidence="10 11" id="KW-0407">Ion channel</keyword>
<comment type="similarity">
    <text evidence="11">Belongs to the ligand-gated ion channel (TC 1.A.9) family.</text>
</comment>
<keyword evidence="9 11" id="KW-0472">Membrane</keyword>
<name>A0AA36H637_CYLNA</name>
<dbReference type="PROSITE" id="PS00236">
    <property type="entry name" value="NEUROTR_ION_CHANNEL"/>
    <property type="match status" value="1"/>
</dbReference>
<dbReference type="InterPro" id="IPR006201">
    <property type="entry name" value="Neur_channel"/>
</dbReference>
<dbReference type="SUPFAM" id="SSF90112">
    <property type="entry name" value="Neurotransmitter-gated ion-channel transmembrane pore"/>
    <property type="match status" value="1"/>
</dbReference>
<dbReference type="InterPro" id="IPR006028">
    <property type="entry name" value="GABAA/Glycine_rcpt"/>
</dbReference>
<dbReference type="EMBL" id="CATQJL010000316">
    <property type="protein sequence ID" value="CAJ0604693.1"/>
    <property type="molecule type" value="Genomic_DNA"/>
</dbReference>
<evidence type="ECO:0000256" key="10">
    <source>
        <dbReference type="ARBA" id="ARBA00023303"/>
    </source>
</evidence>
<evidence type="ECO:0000256" key="4">
    <source>
        <dbReference type="ARBA" id="ARBA00022475"/>
    </source>
</evidence>
<dbReference type="InterPro" id="IPR036719">
    <property type="entry name" value="Neuro-gated_channel_TM_sf"/>
</dbReference>
<dbReference type="Pfam" id="PF02932">
    <property type="entry name" value="Neur_chan_memb"/>
    <property type="match status" value="1"/>
</dbReference>
<evidence type="ECO:0000313" key="14">
    <source>
        <dbReference type="EMBL" id="CAJ0604693.1"/>
    </source>
</evidence>
<protein>
    <submittedName>
        <fullName evidence="14">Uncharacterized protein</fullName>
    </submittedName>
</protein>
<evidence type="ECO:0000256" key="2">
    <source>
        <dbReference type="ARBA" id="ARBA00004236"/>
    </source>
</evidence>
<evidence type="ECO:0000256" key="3">
    <source>
        <dbReference type="ARBA" id="ARBA00022448"/>
    </source>
</evidence>
<dbReference type="InterPro" id="IPR018000">
    <property type="entry name" value="Neurotransmitter_ion_chnl_CS"/>
</dbReference>
<dbReference type="InterPro" id="IPR038050">
    <property type="entry name" value="Neuro_actylchol_rec"/>
</dbReference>
<keyword evidence="3 11" id="KW-0813">Transport</keyword>
<keyword evidence="4" id="KW-1003">Cell membrane</keyword>
<feature type="transmembrane region" description="Helical" evidence="11">
    <location>
        <begin position="174"/>
        <end position="193"/>
    </location>
</feature>
<feature type="transmembrane region" description="Helical" evidence="11">
    <location>
        <begin position="200"/>
        <end position="217"/>
    </location>
</feature>
<gene>
    <name evidence="14" type="ORF">CYNAS_LOCUS16676</name>
</gene>
<dbReference type="CDD" id="cd18990">
    <property type="entry name" value="LGIC_ECD_GABAAR"/>
    <property type="match status" value="1"/>
</dbReference>
<dbReference type="InterPro" id="IPR036734">
    <property type="entry name" value="Neur_chan_lig-bd_sf"/>
</dbReference>
<feature type="domain" description="Neurotransmitter-gated ion-channel transmembrane" evidence="13">
    <location>
        <begin position="177"/>
        <end position="258"/>
    </location>
</feature>
<feature type="domain" description="Neurotransmitter-gated ion-channel ligand-binding" evidence="12">
    <location>
        <begin position="1"/>
        <end position="168"/>
    </location>
</feature>
<dbReference type="GO" id="GO:0005886">
    <property type="term" value="C:plasma membrane"/>
    <property type="evidence" value="ECO:0007669"/>
    <property type="project" value="UniProtKB-SubCell"/>
</dbReference>
<reference evidence="14" key="1">
    <citation type="submission" date="2023-07" db="EMBL/GenBank/DDBJ databases">
        <authorList>
            <consortium name="CYATHOMIX"/>
        </authorList>
    </citation>
    <scope>NUCLEOTIDE SEQUENCE</scope>
    <source>
        <strain evidence="14">N/A</strain>
    </source>
</reference>
<keyword evidence="7 11" id="KW-1133">Transmembrane helix</keyword>
<evidence type="ECO:0000256" key="7">
    <source>
        <dbReference type="ARBA" id="ARBA00022989"/>
    </source>
</evidence>
<comment type="caution">
    <text evidence="14">The sequence shown here is derived from an EMBL/GenBank/DDBJ whole genome shotgun (WGS) entry which is preliminary data.</text>
</comment>
<proteinExistence type="inferred from homology"/>
<dbReference type="GO" id="GO:0004888">
    <property type="term" value="F:transmembrane signaling receptor activity"/>
    <property type="evidence" value="ECO:0007669"/>
    <property type="project" value="InterPro"/>
</dbReference>
<sequence>MDYALELYYRESWRDDRLRFNTSLFKNKTKLALHESYTNFLWFPDTFVPNALASKNPQRNSISHRSLLRLQSNGQLLYSRRISLVCECTMDLTLFPFDKQLCKLGIESYGYTADQVVYKWSSGSPDALKLHKIRLPDFTIKEAYVTSQMEPYATGNYSRLYVCFVFSRSSGFCFLQLIIPSTAVVITSWVSLWMESETEFQDMISIILAITFLIFSYNEMMPRVSYIKAMDIYLGVCFMIVFLSLIKLAFVKYMRQKIKIESESFHSMTALVPTPRPSNGAVALPPPRAGTNLILRNGKLNTEYVTVPIADMEDSYIAEIDKGGLGDKILNLMDFQVTPRTLHRFQWITQMMFFFGFVIFCLFYFLVYPNLHNAMVDPNCDKKEAESFAEII</sequence>
<keyword evidence="15" id="KW-1185">Reference proteome</keyword>
<evidence type="ECO:0000256" key="8">
    <source>
        <dbReference type="ARBA" id="ARBA00023065"/>
    </source>
</evidence>
<dbReference type="Gene3D" id="2.70.170.10">
    <property type="entry name" value="Neurotransmitter-gated ion-channel ligand-binding domain"/>
    <property type="match status" value="1"/>
</dbReference>